<feature type="region of interest" description="Disordered" evidence="1">
    <location>
        <begin position="1174"/>
        <end position="1206"/>
    </location>
</feature>
<feature type="compositionally biased region" description="Polar residues" evidence="1">
    <location>
        <begin position="781"/>
        <end position="805"/>
    </location>
</feature>
<feature type="compositionally biased region" description="Basic and acidic residues" evidence="1">
    <location>
        <begin position="746"/>
        <end position="780"/>
    </location>
</feature>
<proteinExistence type="predicted"/>
<feature type="region of interest" description="Disordered" evidence="1">
    <location>
        <begin position="400"/>
        <end position="428"/>
    </location>
</feature>
<feature type="compositionally biased region" description="Polar residues" evidence="1">
    <location>
        <begin position="979"/>
        <end position="989"/>
    </location>
</feature>
<protein>
    <submittedName>
        <fullName evidence="2">Uncharacterized protein</fullName>
    </submittedName>
</protein>
<feature type="region of interest" description="Disordered" evidence="1">
    <location>
        <begin position="584"/>
        <end position="617"/>
    </location>
</feature>
<evidence type="ECO:0000313" key="2">
    <source>
        <dbReference type="EMBL" id="KAK4773360.1"/>
    </source>
</evidence>
<feature type="region of interest" description="Disordered" evidence="1">
    <location>
        <begin position="1614"/>
        <end position="1659"/>
    </location>
</feature>
<name>A0AAN7QRZ7_9MYRT</name>
<dbReference type="PANTHER" id="PTHR31267:SF7">
    <property type="entry name" value="DENTIN SIALOPHOSPHOPROTEIN-LIKE PROTEIN"/>
    <property type="match status" value="1"/>
</dbReference>
<comment type="caution">
    <text evidence="2">The sequence shown here is derived from an EMBL/GenBank/DDBJ whole genome shotgun (WGS) entry which is preliminary data.</text>
</comment>
<feature type="region of interest" description="Disordered" evidence="1">
    <location>
        <begin position="898"/>
        <end position="993"/>
    </location>
</feature>
<evidence type="ECO:0000256" key="1">
    <source>
        <dbReference type="SAM" id="MobiDB-lite"/>
    </source>
</evidence>
<organism evidence="2 3">
    <name type="scientific">Trapa incisa</name>
    <dbReference type="NCBI Taxonomy" id="236973"/>
    <lineage>
        <taxon>Eukaryota</taxon>
        <taxon>Viridiplantae</taxon>
        <taxon>Streptophyta</taxon>
        <taxon>Embryophyta</taxon>
        <taxon>Tracheophyta</taxon>
        <taxon>Spermatophyta</taxon>
        <taxon>Magnoliopsida</taxon>
        <taxon>eudicotyledons</taxon>
        <taxon>Gunneridae</taxon>
        <taxon>Pentapetalae</taxon>
        <taxon>rosids</taxon>
        <taxon>malvids</taxon>
        <taxon>Myrtales</taxon>
        <taxon>Lythraceae</taxon>
        <taxon>Trapa</taxon>
    </lineage>
</organism>
<feature type="compositionally biased region" description="Low complexity" evidence="1">
    <location>
        <begin position="413"/>
        <end position="424"/>
    </location>
</feature>
<gene>
    <name evidence="2" type="ORF">SAY87_028379</name>
</gene>
<feature type="compositionally biased region" description="Polar residues" evidence="1">
    <location>
        <begin position="586"/>
        <end position="604"/>
    </location>
</feature>
<feature type="compositionally biased region" description="Polar residues" evidence="1">
    <location>
        <begin position="1182"/>
        <end position="1206"/>
    </location>
</feature>
<dbReference type="EMBL" id="JAXIOK010000004">
    <property type="protein sequence ID" value="KAK4773360.1"/>
    <property type="molecule type" value="Genomic_DNA"/>
</dbReference>
<dbReference type="PANTHER" id="PTHR31267">
    <property type="entry name" value="DENTIN SIALOPHOSPHOPROTEIN-LIKE PROTEIN"/>
    <property type="match status" value="1"/>
</dbReference>
<feature type="compositionally biased region" description="Basic and acidic residues" evidence="1">
    <location>
        <begin position="898"/>
        <end position="917"/>
    </location>
</feature>
<feature type="compositionally biased region" description="Polar residues" evidence="1">
    <location>
        <begin position="699"/>
        <end position="714"/>
    </location>
</feature>
<accession>A0AAN7QRZ7</accession>
<sequence>MPGNGIRDKVHTSFDEENFPQGQHHLKAVDKNWPRLSNNISVESQTQNGIPLIPYLKNSGMPQLANIDSGHRIPSFQAVNGLDGAQTNLRSEVARNQFHNQQTSQNGFMEGHTAMRHYEVNPLGMDANNYHNTVPSKGLSFPDSYHRSGTDILKKDFLRSSNVQPSASFNSFGGQDQMGGQHPSLLQSLQRQQSGISDMQLLQQQMLLRQLQDNQRQMFQHQGAWQQNPPMNLLSPMTNQAATNHSSEVFNGIHAHDSSNRQWPQLLANNSNKQYVGASAPTQRSSEQRQTFHSMGLALQQCDQSLYGVPISGSQENPCQTQTQRENHTVHQMSSFGNSFSRNQHAASSDHDTMDGSLVSRQVSSVAGLISIGGFESSNLEQLLSSQGYGSVQEFPVKPDLSSVPNTAPEKVSSAAAHSQNASALDPTEEKILFGSDDNLWEAFGGEMSTGFGGLNMSEGSSLFGGVPSLQSGSWSALMQSALAETSSVATGQQEEWSGLGFRSTEPINIPQKPATFNYGVQQGQPSVGGESSALAASSFDGVLGHQLDHRASHERIEKLQTHSSSSRYAQDCSERIRHSEPSLLTKPSTNSIQICGKTDNASTEGRKQHGSGSWTHQGSMASYGACAQLNDRADGTDMIGSRSSCEDIDLKSHISEMMLHFSQSGHRNEWTHDIYGATAGKTDTSNSLAVGSDRFESPGSNTPQTSNVDVNSGNSKAFESAHWLQNNRSPNLWRQVDFPENTDISDGRGKSYHVDKGSNAKSKDNRDVLEWQNTSKRENSSTYPSNASCHTSSGLLQGNANTHNSRSHILHGSKENCSGLDADKHFRVPKFQYHPMGDLNADIDNSCGSKSDVHLQATSKQVFNKIFPSSGSGGGLSVNKSSPPSQNMLELLHKLDQSKERESASHFSSSDRKDTYEAETSDGSVGQLQQNQFPGSQSFGLQLGPPSQRIQKPEHARTPSSHVSSDRSDMGHRPFISTAPSQSLSSWKDTNEGENRNYVIGASEHIVDKSSMDSSSEFPFLRSFPSQCDVGRALPSLSVDPTVQRIPSHSRMLENTSEGILPTVSALPSVPDLSACVSKGSNASVAGAQRGILPFAGSLSPSSSVLEAGPMFCPSLIPNVPQLPVFSRGLPTMTAGSCTPDLPKPSVQSSDKDFQKDVGAAVELSGSVRLKLPESTKNVEEAQSTLPEKVSSSNHVSDTSLPGSVPNNILHQSYSLLHQMQAMKSADVDPFNQTLERLKGPDDGVNLEKSPFGGNHLSDGHSGTAGEAHYTGPQVDRKVFKLSDKSGENYEASSASLDMEPLRRTGSSHSFNNSEASLRHEHSKITRSWAGQPGTLINHQAVQVLDVQKMAALQHMEQAKVVQNPADSLLFEPAKQLHADSGNIPAKAIYNWLPTSTRTDMSSPNSLPPEVTDQSLVAEQKKRKVPATVVQAWHNEVMSSARLHGVRTTEIEWARATNLLVQKMEDGIETNEYGLPSQRPKRRLILTSQLMQQLLRPPPAPFLSGDGRSQYENVTYCVNKSAVGDACCAVHFSYDSHSMASDSEKILVEEMKVQESTVDITKSVEDLLGRTKKLGNELSRLEQRSAIVDLRLELVDLEKISIINRLAKFHLRNQSDGSGPPPFNPFSYPSRPMPQKNVVAMPTPTPTHLPDSAQCLSL</sequence>
<feature type="compositionally biased region" description="Polar residues" evidence="1">
    <location>
        <begin position="922"/>
        <end position="941"/>
    </location>
</feature>
<feature type="region of interest" description="Disordered" evidence="1">
    <location>
        <begin position="735"/>
        <end position="809"/>
    </location>
</feature>
<keyword evidence="3" id="KW-1185">Reference proteome</keyword>
<dbReference type="Proteomes" id="UP001345219">
    <property type="component" value="Chromosome 22"/>
</dbReference>
<feature type="region of interest" description="Disordered" evidence="1">
    <location>
        <begin position="682"/>
        <end position="714"/>
    </location>
</feature>
<reference evidence="2 3" key="1">
    <citation type="journal article" date="2023" name="Hortic Res">
        <title>Pangenome of water caltrop reveals structural variations and asymmetric subgenome divergence after allopolyploidization.</title>
        <authorList>
            <person name="Zhang X."/>
            <person name="Chen Y."/>
            <person name="Wang L."/>
            <person name="Yuan Y."/>
            <person name="Fang M."/>
            <person name="Shi L."/>
            <person name="Lu R."/>
            <person name="Comes H.P."/>
            <person name="Ma Y."/>
            <person name="Chen Y."/>
            <person name="Huang G."/>
            <person name="Zhou Y."/>
            <person name="Zheng Z."/>
            <person name="Qiu Y."/>
        </authorList>
    </citation>
    <scope>NUCLEOTIDE SEQUENCE [LARGE SCALE GENOMIC DNA]</scope>
    <source>
        <tissue evidence="2">Roots</tissue>
    </source>
</reference>
<evidence type="ECO:0000313" key="3">
    <source>
        <dbReference type="Proteomes" id="UP001345219"/>
    </source>
</evidence>